<accession>A0ABS9CCF7</accession>
<dbReference type="Proteomes" id="UP001200470">
    <property type="component" value="Unassembled WGS sequence"/>
</dbReference>
<comment type="caution">
    <text evidence="1">The sequence shown here is derived from an EMBL/GenBank/DDBJ whole genome shotgun (WGS) entry which is preliminary data.</text>
</comment>
<dbReference type="InterPro" id="IPR012334">
    <property type="entry name" value="Pectin_lyas_fold"/>
</dbReference>
<dbReference type="Gene3D" id="2.160.20.10">
    <property type="entry name" value="Single-stranded right-handed beta-helix, Pectin lyase-like"/>
    <property type="match status" value="1"/>
</dbReference>
<dbReference type="RefSeq" id="WP_094434732.1">
    <property type="nucleotide sequence ID" value="NZ_JADYTN010000002.1"/>
</dbReference>
<evidence type="ECO:0000313" key="2">
    <source>
        <dbReference type="Proteomes" id="UP001200470"/>
    </source>
</evidence>
<evidence type="ECO:0000313" key="1">
    <source>
        <dbReference type="EMBL" id="MCF2562793.1"/>
    </source>
</evidence>
<proteinExistence type="predicted"/>
<dbReference type="EMBL" id="JADYTN010000002">
    <property type="protein sequence ID" value="MCF2562793.1"/>
    <property type="molecule type" value="Genomic_DNA"/>
</dbReference>
<keyword evidence="2" id="KW-1185">Reference proteome</keyword>
<name>A0ABS9CCF7_9BACT</name>
<organism evidence="1 2">
    <name type="scientific">Xylanibacter brevis</name>
    <dbReference type="NCBI Taxonomy" id="83231"/>
    <lineage>
        <taxon>Bacteria</taxon>
        <taxon>Pseudomonadati</taxon>
        <taxon>Bacteroidota</taxon>
        <taxon>Bacteroidia</taxon>
        <taxon>Bacteroidales</taxon>
        <taxon>Prevotellaceae</taxon>
        <taxon>Xylanibacter</taxon>
    </lineage>
</organism>
<dbReference type="InterPro" id="IPR011050">
    <property type="entry name" value="Pectin_lyase_fold/virulence"/>
</dbReference>
<gene>
    <name evidence="1" type="ORF">I6E12_01495</name>
</gene>
<dbReference type="Pfam" id="PF12541">
    <property type="entry name" value="DUF3737"/>
    <property type="match status" value="1"/>
</dbReference>
<sequence length="282" mass="32459">MELIKDKQFGGERPLFATHDLQLDNVTIIDGESGIKQCSNIAATGCHFYGKYPWWHVDGAQIDHCYFAPGSRSAIWYTDNLTMTDTKIDGPKFFREMKNVTLENVEITDADETFWRVEDVRLKNVTLHDGTYPFMFARNIYVDGLVSDSKYIFQYCENVEIHHAKITTKDSFWECENVTVYDSELDGEYLAWHSKNVRLVNCHLKGEQLLCYVDNLKLENCTFDAECDRIFEYSTVEADIRGHVENIKNPTSGHIVADSIGSITIDKNVRQPNNCVIETRKL</sequence>
<protein>
    <submittedName>
        <fullName evidence="1">DUF3737 family protein</fullName>
    </submittedName>
</protein>
<dbReference type="InterPro" id="IPR022208">
    <property type="entry name" value="DUF3737"/>
</dbReference>
<dbReference type="SUPFAM" id="SSF51126">
    <property type="entry name" value="Pectin lyase-like"/>
    <property type="match status" value="1"/>
</dbReference>
<reference evidence="1 2" key="1">
    <citation type="submission" date="2020-12" db="EMBL/GenBank/DDBJ databases">
        <title>Whole genome sequences of gut porcine anaerobes.</title>
        <authorList>
            <person name="Kubasova T."/>
            <person name="Jahodarova E."/>
            <person name="Rychlik I."/>
        </authorList>
    </citation>
    <scope>NUCLEOTIDE SEQUENCE [LARGE SCALE GENOMIC DNA]</scope>
    <source>
        <strain evidence="1 2">An925</strain>
    </source>
</reference>